<organism evidence="1 2">
    <name type="scientific">Streptosporangium sandarakinum</name>
    <dbReference type="NCBI Taxonomy" id="1260955"/>
    <lineage>
        <taxon>Bacteria</taxon>
        <taxon>Bacillati</taxon>
        <taxon>Actinomycetota</taxon>
        <taxon>Actinomycetes</taxon>
        <taxon>Streptosporangiales</taxon>
        <taxon>Streptosporangiaceae</taxon>
        <taxon>Streptosporangium</taxon>
    </lineage>
</organism>
<evidence type="ECO:0000313" key="2">
    <source>
        <dbReference type="Proteomes" id="UP000576393"/>
    </source>
</evidence>
<evidence type="ECO:0000313" key="1">
    <source>
        <dbReference type="EMBL" id="NYF44655.1"/>
    </source>
</evidence>
<accession>A0A852VEM1</accession>
<keyword evidence="2" id="KW-1185">Reference proteome</keyword>
<dbReference type="Proteomes" id="UP000576393">
    <property type="component" value="Unassembled WGS sequence"/>
</dbReference>
<protein>
    <submittedName>
        <fullName evidence="1">Uncharacterized protein</fullName>
    </submittedName>
</protein>
<gene>
    <name evidence="1" type="ORF">HDA43_006897</name>
</gene>
<comment type="caution">
    <text evidence="1">The sequence shown here is derived from an EMBL/GenBank/DDBJ whole genome shotgun (WGS) entry which is preliminary data.</text>
</comment>
<dbReference type="RefSeq" id="WP_179829143.1">
    <property type="nucleotide sequence ID" value="NZ_JACCCO010000004.1"/>
</dbReference>
<proteinExistence type="predicted"/>
<sequence>MTDLLRLLRLPTIRRRGAVFVRSSNVRAALTAAGRLQTAFARHGLDVDAHQLARGRAAVSVARGVLVYTDGFRFWWVTWDTPRRGKPWVTHHTTTEGVVEELLQHPAVVKRRQITDTPHLPI</sequence>
<reference evidence="1 2" key="1">
    <citation type="submission" date="2020-07" db="EMBL/GenBank/DDBJ databases">
        <title>Sequencing the genomes of 1000 actinobacteria strains.</title>
        <authorList>
            <person name="Klenk H.-P."/>
        </authorList>
    </citation>
    <scope>NUCLEOTIDE SEQUENCE [LARGE SCALE GENOMIC DNA]</scope>
    <source>
        <strain evidence="1 2">DSM 45763</strain>
    </source>
</reference>
<name>A0A852VEM1_9ACTN</name>
<dbReference type="EMBL" id="JACCCO010000004">
    <property type="protein sequence ID" value="NYF44655.1"/>
    <property type="molecule type" value="Genomic_DNA"/>
</dbReference>
<dbReference type="AlphaFoldDB" id="A0A852VEM1"/>